<feature type="domain" description="ATP-grasp" evidence="7">
    <location>
        <begin position="100"/>
        <end position="285"/>
    </location>
</feature>
<dbReference type="InterPro" id="IPR016185">
    <property type="entry name" value="PreATP-grasp_dom_sf"/>
</dbReference>
<comment type="function">
    <text evidence="5">Catalyzes the ATP-dependent conversion of 5-aminoimidazole ribonucleotide (AIR) and HCO(3)(-) to N5-carboxyaminoimidazole ribonucleotide (N5-CAIR).</text>
</comment>
<evidence type="ECO:0000256" key="5">
    <source>
        <dbReference type="HAMAP-Rule" id="MF_01928"/>
    </source>
</evidence>
<dbReference type="InterPro" id="IPR011054">
    <property type="entry name" value="Rudment_hybrid_motif"/>
</dbReference>
<gene>
    <name evidence="5 6 8" type="primary">purK</name>
    <name evidence="8" type="ORF">NCTC13163_02584</name>
</gene>
<dbReference type="EMBL" id="UGGP01000001">
    <property type="protein sequence ID" value="STO09183.1"/>
    <property type="molecule type" value="Genomic_DNA"/>
</dbReference>
<feature type="binding site" evidence="5">
    <location>
        <position position="136"/>
    </location>
    <ligand>
        <name>ATP</name>
        <dbReference type="ChEBI" id="CHEBI:30616"/>
    </ligand>
</feature>
<dbReference type="AlphaFoldDB" id="A0A377FY01"/>
<name>A0A377FY01_9BACL</name>
<dbReference type="GO" id="GO:0006189">
    <property type="term" value="P:'de novo' IMP biosynthetic process"/>
    <property type="evidence" value="ECO:0007669"/>
    <property type="project" value="UniProtKB-UniRule"/>
</dbReference>
<dbReference type="InterPro" id="IPR013815">
    <property type="entry name" value="ATP_grasp_subdomain_1"/>
</dbReference>
<dbReference type="Proteomes" id="UP000254060">
    <property type="component" value="Unassembled WGS sequence"/>
</dbReference>
<comment type="similarity">
    <text evidence="5 6">Belongs to the PurK/PurT family.</text>
</comment>
<dbReference type="SUPFAM" id="SSF56059">
    <property type="entry name" value="Glutathione synthetase ATP-binding domain-like"/>
    <property type="match status" value="1"/>
</dbReference>
<comment type="subunit">
    <text evidence="5 6">Homodimer.</text>
</comment>
<dbReference type="InterPro" id="IPR040686">
    <property type="entry name" value="PurK_C"/>
</dbReference>
<dbReference type="PANTHER" id="PTHR11609:SF5">
    <property type="entry name" value="PHOSPHORIBOSYLAMINOIMIDAZOLE CARBOXYLASE"/>
    <property type="match status" value="1"/>
</dbReference>
<dbReference type="InterPro" id="IPR054350">
    <property type="entry name" value="PurT/PurK_preATP-grasp"/>
</dbReference>
<evidence type="ECO:0000256" key="6">
    <source>
        <dbReference type="RuleBase" id="RU361200"/>
    </source>
</evidence>
<comment type="function">
    <text evidence="6">Catalyzes the ATP-dependent conversion of 5-aminoimidazole ribonucleotide (AIR) and HCO(3)- to N5-carboxyaminoimidazole ribonucleotide (N5-CAIR).</text>
</comment>
<dbReference type="Gene3D" id="3.30.1490.20">
    <property type="entry name" value="ATP-grasp fold, A domain"/>
    <property type="match status" value="1"/>
</dbReference>
<sequence>MRIGILGGGQLGRMMSLSASAMGYETLSLDPNPNAPAAQVAPSIVANFDDIEAAKQLATRSDIITYEFENIDTAMIEAIDEKCPQGMDVLKATQHRLFEKQMVEAAGLRVAPYVPIRSVRDVYRAQDLLTLPLVIKTCRFGYDGKGQTVLRTEQDVHAFVNQFKEGEYVAEAWLPFKKEISVIVTRGSHETTTFPISENIHRNNILHVSIVPARLSQDVLDDARHVALQLADYIGLIGTLAVELFVMEDGSLYINELAPRPHNSGHYTMDACETSQFEQHIRAITGMSLGRTTLHTPVVMVNLLGEQMEELKPQNLPSNVKLHLYGKDEAKPGRKMGHLNVLGDSVEDALHTIEQLAIWKETVL</sequence>
<dbReference type="UniPathway" id="UPA00074">
    <property type="reaction ID" value="UER00942"/>
</dbReference>
<dbReference type="Pfam" id="PF17769">
    <property type="entry name" value="PurK_C"/>
    <property type="match status" value="1"/>
</dbReference>
<dbReference type="Gene3D" id="3.30.470.20">
    <property type="entry name" value="ATP-grasp fold, B domain"/>
    <property type="match status" value="1"/>
</dbReference>
<evidence type="ECO:0000256" key="4">
    <source>
        <dbReference type="ARBA" id="ARBA00022840"/>
    </source>
</evidence>
<dbReference type="RefSeq" id="WP_029333667.1">
    <property type="nucleotide sequence ID" value="NZ_UGGP01000001.1"/>
</dbReference>
<dbReference type="GO" id="GO:0046872">
    <property type="term" value="F:metal ion binding"/>
    <property type="evidence" value="ECO:0007669"/>
    <property type="project" value="InterPro"/>
</dbReference>
<dbReference type="NCBIfam" id="TIGR01161">
    <property type="entry name" value="purK"/>
    <property type="match status" value="1"/>
</dbReference>
<dbReference type="Gene3D" id="3.40.50.20">
    <property type="match status" value="1"/>
</dbReference>
<dbReference type="InterPro" id="IPR003135">
    <property type="entry name" value="ATP-grasp_carboxylate-amine"/>
</dbReference>
<organism evidence="8 9">
    <name type="scientific">Exiguobacterium aurantiacum</name>
    <dbReference type="NCBI Taxonomy" id="33987"/>
    <lineage>
        <taxon>Bacteria</taxon>
        <taxon>Bacillati</taxon>
        <taxon>Bacillota</taxon>
        <taxon>Bacilli</taxon>
        <taxon>Bacillales</taxon>
        <taxon>Bacillales Family XII. Incertae Sedis</taxon>
        <taxon>Exiguobacterium</taxon>
    </lineage>
</organism>
<dbReference type="GO" id="GO:0004638">
    <property type="term" value="F:phosphoribosylaminoimidazole carboxylase activity"/>
    <property type="evidence" value="ECO:0007669"/>
    <property type="project" value="InterPro"/>
</dbReference>
<keyword evidence="2 5" id="KW-0547">Nucleotide-binding</keyword>
<keyword evidence="3 5" id="KW-0658">Purine biosynthesis</keyword>
<evidence type="ECO:0000313" key="9">
    <source>
        <dbReference type="Proteomes" id="UP000254060"/>
    </source>
</evidence>
<feature type="binding site" evidence="5">
    <location>
        <begin position="141"/>
        <end position="147"/>
    </location>
    <ligand>
        <name>ATP</name>
        <dbReference type="ChEBI" id="CHEBI:30616"/>
    </ligand>
</feature>
<dbReference type="PANTHER" id="PTHR11609">
    <property type="entry name" value="PURINE BIOSYNTHESIS PROTEIN 6/7, PUR6/7"/>
    <property type="match status" value="1"/>
</dbReference>
<feature type="binding site" evidence="5">
    <location>
        <position position="96"/>
    </location>
    <ligand>
        <name>ATP</name>
        <dbReference type="ChEBI" id="CHEBI:30616"/>
    </ligand>
</feature>
<evidence type="ECO:0000256" key="2">
    <source>
        <dbReference type="ARBA" id="ARBA00022741"/>
    </source>
</evidence>
<dbReference type="NCBIfam" id="NF004675">
    <property type="entry name" value="PRK06019.1-1"/>
    <property type="match status" value="1"/>
</dbReference>
<comment type="pathway">
    <text evidence="5 6">Purine metabolism; IMP biosynthesis via de novo pathway; 5-amino-1-(5-phospho-D-ribosyl)imidazole-4-carboxylate from 5-amino-1-(5-phospho-D-ribosyl)imidazole (N5-CAIR route): step 1/2.</text>
</comment>
<proteinExistence type="inferred from homology"/>
<dbReference type="Pfam" id="PF02222">
    <property type="entry name" value="ATP-grasp"/>
    <property type="match status" value="1"/>
</dbReference>
<feature type="binding site" evidence="5">
    <location>
        <begin position="255"/>
        <end position="256"/>
    </location>
    <ligand>
        <name>ATP</name>
        <dbReference type="ChEBI" id="CHEBI:30616"/>
    </ligand>
</feature>
<dbReference type="EC" id="6.3.4.18" evidence="5 6"/>
<dbReference type="FunFam" id="3.30.470.20:FF:000029">
    <property type="entry name" value="N5-carboxyaminoimidazole ribonucleotide synthase"/>
    <property type="match status" value="1"/>
</dbReference>
<comment type="catalytic activity">
    <reaction evidence="5 6">
        <text>5-amino-1-(5-phospho-beta-D-ribosyl)imidazole + hydrogencarbonate + ATP = 5-carboxyamino-1-(5-phospho-D-ribosyl)imidazole + ADP + phosphate + 2 H(+)</text>
        <dbReference type="Rhea" id="RHEA:19317"/>
        <dbReference type="ChEBI" id="CHEBI:15378"/>
        <dbReference type="ChEBI" id="CHEBI:17544"/>
        <dbReference type="ChEBI" id="CHEBI:30616"/>
        <dbReference type="ChEBI" id="CHEBI:43474"/>
        <dbReference type="ChEBI" id="CHEBI:58730"/>
        <dbReference type="ChEBI" id="CHEBI:137981"/>
        <dbReference type="ChEBI" id="CHEBI:456216"/>
        <dbReference type="EC" id="6.3.4.18"/>
    </reaction>
</comment>
<feature type="binding site" evidence="5">
    <location>
        <begin position="171"/>
        <end position="174"/>
    </location>
    <ligand>
        <name>ATP</name>
        <dbReference type="ChEBI" id="CHEBI:30616"/>
    </ligand>
</feature>
<evidence type="ECO:0000256" key="1">
    <source>
        <dbReference type="ARBA" id="ARBA00022598"/>
    </source>
</evidence>
<dbReference type="PROSITE" id="PS50975">
    <property type="entry name" value="ATP_GRASP"/>
    <property type="match status" value="1"/>
</dbReference>
<dbReference type="SUPFAM" id="SSF51246">
    <property type="entry name" value="Rudiment single hybrid motif"/>
    <property type="match status" value="1"/>
</dbReference>
<dbReference type="Pfam" id="PF22660">
    <property type="entry name" value="RS_preATP-grasp-like"/>
    <property type="match status" value="1"/>
</dbReference>
<protein>
    <recommendedName>
        <fullName evidence="5 6">N5-carboxyaminoimidazole ribonucleotide synthase</fullName>
        <shortName evidence="5 6">N5-CAIR synthase</shortName>
        <ecNumber evidence="5 6">6.3.4.18</ecNumber>
    </recommendedName>
    <alternativeName>
        <fullName evidence="5 6">5-(carboxyamino)imidazole ribonucleotide synthetase</fullName>
    </alternativeName>
</protein>
<keyword evidence="1 5" id="KW-0436">Ligase</keyword>
<reference evidence="8 9" key="1">
    <citation type="submission" date="2018-06" db="EMBL/GenBank/DDBJ databases">
        <authorList>
            <consortium name="Pathogen Informatics"/>
            <person name="Doyle S."/>
        </authorList>
    </citation>
    <scope>NUCLEOTIDE SEQUENCE [LARGE SCALE GENOMIC DNA]</scope>
    <source>
        <strain evidence="8 9">NCTC13163</strain>
    </source>
</reference>
<dbReference type="InterPro" id="IPR011761">
    <property type="entry name" value="ATP-grasp"/>
</dbReference>
<dbReference type="NCBIfam" id="NF004679">
    <property type="entry name" value="PRK06019.1-5"/>
    <property type="match status" value="1"/>
</dbReference>
<dbReference type="GO" id="GO:0034028">
    <property type="term" value="F:5-(carboxyamino)imidazole ribonucleotide synthase activity"/>
    <property type="evidence" value="ECO:0007669"/>
    <property type="project" value="UniProtKB-UniRule"/>
</dbReference>
<dbReference type="GO" id="GO:0005524">
    <property type="term" value="F:ATP binding"/>
    <property type="evidence" value="ECO:0007669"/>
    <property type="project" value="UniProtKB-UniRule"/>
</dbReference>
<evidence type="ECO:0000313" key="8">
    <source>
        <dbReference type="EMBL" id="STO09183.1"/>
    </source>
</evidence>
<keyword evidence="4 5" id="KW-0067">ATP-binding</keyword>
<evidence type="ECO:0000259" key="7">
    <source>
        <dbReference type="PROSITE" id="PS50975"/>
    </source>
</evidence>
<dbReference type="SUPFAM" id="SSF52440">
    <property type="entry name" value="PreATP-grasp domain"/>
    <property type="match status" value="1"/>
</dbReference>
<dbReference type="GO" id="GO:0005829">
    <property type="term" value="C:cytosol"/>
    <property type="evidence" value="ECO:0007669"/>
    <property type="project" value="TreeGrafter"/>
</dbReference>
<evidence type="ECO:0000256" key="3">
    <source>
        <dbReference type="ARBA" id="ARBA00022755"/>
    </source>
</evidence>
<dbReference type="HAMAP" id="MF_01928">
    <property type="entry name" value="PurK"/>
    <property type="match status" value="1"/>
</dbReference>
<feature type="binding site" evidence="5">
    <location>
        <position position="201"/>
    </location>
    <ligand>
        <name>ATP</name>
        <dbReference type="ChEBI" id="CHEBI:30616"/>
    </ligand>
</feature>
<feature type="binding site" evidence="5">
    <location>
        <position position="179"/>
    </location>
    <ligand>
        <name>ATP</name>
        <dbReference type="ChEBI" id="CHEBI:30616"/>
    </ligand>
</feature>
<dbReference type="InterPro" id="IPR005875">
    <property type="entry name" value="PurK"/>
</dbReference>
<dbReference type="NCBIfam" id="NF004676">
    <property type="entry name" value="PRK06019.1-2"/>
    <property type="match status" value="1"/>
</dbReference>
<dbReference type="STRING" id="1397694.GCA_000702585_00012"/>
<accession>A0A377FY01</accession>